<organism evidence="7 8">
    <name type="scientific">Candidatus Kerfeldbacteria bacterium CG08_land_8_20_14_0_20_40_16</name>
    <dbReference type="NCBI Taxonomy" id="2014244"/>
    <lineage>
        <taxon>Bacteria</taxon>
        <taxon>Candidatus Kerfeldiibacteriota</taxon>
    </lineage>
</organism>
<evidence type="ECO:0000256" key="3">
    <source>
        <dbReference type="ARBA" id="ARBA00022692"/>
    </source>
</evidence>
<feature type="transmembrane region" description="Helical" evidence="6">
    <location>
        <begin position="118"/>
        <end position="139"/>
    </location>
</feature>
<gene>
    <name evidence="7" type="ORF">COT24_02395</name>
</gene>
<dbReference type="GO" id="GO:0005886">
    <property type="term" value="C:plasma membrane"/>
    <property type="evidence" value="ECO:0007669"/>
    <property type="project" value="UniProtKB-SubCell"/>
</dbReference>
<comment type="subcellular location">
    <subcellularLocation>
        <location evidence="1">Cell membrane</location>
        <topology evidence="1">Multi-pass membrane protein</topology>
    </subcellularLocation>
</comment>
<proteinExistence type="predicted"/>
<keyword evidence="2" id="KW-1003">Cell membrane</keyword>
<evidence type="ECO:0000313" key="8">
    <source>
        <dbReference type="Proteomes" id="UP000231542"/>
    </source>
</evidence>
<feature type="transmembrane region" description="Helical" evidence="6">
    <location>
        <begin position="33"/>
        <end position="51"/>
    </location>
</feature>
<evidence type="ECO:0000256" key="6">
    <source>
        <dbReference type="SAM" id="Phobius"/>
    </source>
</evidence>
<comment type="caution">
    <text evidence="7">The sequence shown here is derived from an EMBL/GenBank/DDBJ whole genome shotgun (WGS) entry which is preliminary data.</text>
</comment>
<keyword evidence="4 6" id="KW-1133">Transmembrane helix</keyword>
<dbReference type="InterPro" id="IPR022791">
    <property type="entry name" value="L-PG_synthase/AglD"/>
</dbReference>
<feature type="transmembrane region" description="Helical" evidence="6">
    <location>
        <begin position="145"/>
        <end position="165"/>
    </location>
</feature>
<feature type="transmembrane region" description="Helical" evidence="6">
    <location>
        <begin position="210"/>
        <end position="235"/>
    </location>
</feature>
<dbReference type="EMBL" id="PEXU01000030">
    <property type="protein sequence ID" value="PIS42625.1"/>
    <property type="molecule type" value="Genomic_DNA"/>
</dbReference>
<sequence length="322" mass="36096">MLFRIAIIISIILFAFLILSVDTGQVVDVIAKVNPVFILIALGTLLLEILFKSWRLQIMTKIFAPLSFTNSLKVFLIGRPFGVVTPGQVGDLARTYSLADKTGLKNSQSLALSFLDKAFDLFFLLVLAALGLVGALFLLSNGTRGILYILIMLVILIAVLITFIIKKNWIKFFLKPLFKLLVPHKFRAGLRASFEDFYRIFLAILKNKKALPIIVISLIIWPLVSIRVYFLAAALGISAQFIYFLAFIPTIAFIEMLPISIMGIGPREYAYILFFSLIKIDKEQSLSLSLLSLITNGIPVALIGYYFVLKEEIRAKKIPLIE</sequence>
<dbReference type="Proteomes" id="UP000231542">
    <property type="component" value="Unassembled WGS sequence"/>
</dbReference>
<evidence type="ECO:0000256" key="1">
    <source>
        <dbReference type="ARBA" id="ARBA00004651"/>
    </source>
</evidence>
<dbReference type="NCBIfam" id="TIGR00374">
    <property type="entry name" value="flippase-like domain"/>
    <property type="match status" value="1"/>
</dbReference>
<evidence type="ECO:0000256" key="5">
    <source>
        <dbReference type="ARBA" id="ARBA00023136"/>
    </source>
</evidence>
<keyword evidence="5 6" id="KW-0472">Membrane</keyword>
<protein>
    <recommendedName>
        <fullName evidence="9">Flippase-like domain-containing protein</fullName>
    </recommendedName>
</protein>
<feature type="transmembrane region" description="Helical" evidence="6">
    <location>
        <begin position="286"/>
        <end position="308"/>
    </location>
</feature>
<dbReference type="PANTHER" id="PTHR40277:SF1">
    <property type="entry name" value="BLL5419 PROTEIN"/>
    <property type="match status" value="1"/>
</dbReference>
<evidence type="ECO:0000256" key="2">
    <source>
        <dbReference type="ARBA" id="ARBA00022475"/>
    </source>
</evidence>
<evidence type="ECO:0008006" key="9">
    <source>
        <dbReference type="Google" id="ProtNLM"/>
    </source>
</evidence>
<dbReference type="PANTHER" id="PTHR40277">
    <property type="entry name" value="BLL5419 PROTEIN"/>
    <property type="match status" value="1"/>
</dbReference>
<accession>A0A2H0YVV8</accession>
<keyword evidence="3 6" id="KW-0812">Transmembrane</keyword>
<dbReference type="AlphaFoldDB" id="A0A2H0YVV8"/>
<dbReference type="Pfam" id="PF03706">
    <property type="entry name" value="LPG_synthase_TM"/>
    <property type="match status" value="1"/>
</dbReference>
<reference evidence="7 8" key="1">
    <citation type="submission" date="2017-09" db="EMBL/GenBank/DDBJ databases">
        <title>Depth-based differentiation of microbial function through sediment-hosted aquifers and enrichment of novel symbionts in the deep terrestrial subsurface.</title>
        <authorList>
            <person name="Probst A.J."/>
            <person name="Ladd B."/>
            <person name="Jarett J.K."/>
            <person name="Geller-Mcgrath D.E."/>
            <person name="Sieber C.M."/>
            <person name="Emerson J.B."/>
            <person name="Anantharaman K."/>
            <person name="Thomas B.C."/>
            <person name="Malmstrom R."/>
            <person name="Stieglmeier M."/>
            <person name="Klingl A."/>
            <person name="Woyke T."/>
            <person name="Ryan C.M."/>
            <person name="Banfield J.F."/>
        </authorList>
    </citation>
    <scope>NUCLEOTIDE SEQUENCE [LARGE SCALE GENOMIC DNA]</scope>
    <source>
        <strain evidence="7">CG08_land_8_20_14_0_20_40_16</strain>
    </source>
</reference>
<feature type="transmembrane region" description="Helical" evidence="6">
    <location>
        <begin position="241"/>
        <end position="265"/>
    </location>
</feature>
<evidence type="ECO:0000313" key="7">
    <source>
        <dbReference type="EMBL" id="PIS42625.1"/>
    </source>
</evidence>
<evidence type="ECO:0000256" key="4">
    <source>
        <dbReference type="ARBA" id="ARBA00022989"/>
    </source>
</evidence>
<name>A0A2H0YVV8_9BACT</name>